<feature type="transmembrane region" description="Helical" evidence="1">
    <location>
        <begin position="141"/>
        <end position="163"/>
    </location>
</feature>
<proteinExistence type="predicted"/>
<evidence type="ECO:0000313" key="5">
    <source>
        <dbReference type="Proteomes" id="UP000183071"/>
    </source>
</evidence>
<keyword evidence="1" id="KW-0472">Membrane</keyword>
<feature type="transmembrane region" description="Helical" evidence="1">
    <location>
        <begin position="106"/>
        <end position="129"/>
    </location>
</feature>
<dbReference type="EMBL" id="LGBR01000001">
    <property type="protein sequence ID" value="KOY53094.1"/>
    <property type="molecule type" value="Genomic_DNA"/>
</dbReference>
<protein>
    <recommendedName>
        <fullName evidence="6">DUF3667 domain-containing protein</fullName>
    </recommendedName>
</protein>
<dbReference type="EMBL" id="FNUE01000002">
    <property type="protein sequence ID" value="SEE57070.1"/>
    <property type="molecule type" value="Genomic_DNA"/>
</dbReference>
<name>A0A0N0UP20_9FLAO</name>
<accession>A0A0N0UP20</accession>
<evidence type="ECO:0000256" key="1">
    <source>
        <dbReference type="SAM" id="Phobius"/>
    </source>
</evidence>
<feature type="transmembrane region" description="Helical" evidence="1">
    <location>
        <begin position="169"/>
        <end position="185"/>
    </location>
</feature>
<gene>
    <name evidence="2" type="ORF">I602_2654</name>
    <name evidence="3" type="ORF">SAMN05444353_2429</name>
</gene>
<dbReference type="PATRIC" id="fig|1300348.6.peg.2656"/>
<keyword evidence="5" id="KW-1185">Reference proteome</keyword>
<evidence type="ECO:0000313" key="4">
    <source>
        <dbReference type="Proteomes" id="UP000037716"/>
    </source>
</evidence>
<evidence type="ECO:0000313" key="3">
    <source>
        <dbReference type="EMBL" id="SEE57070.1"/>
    </source>
</evidence>
<feature type="transmembrane region" description="Helical" evidence="1">
    <location>
        <begin position="197"/>
        <end position="217"/>
    </location>
</feature>
<dbReference type="Proteomes" id="UP000183071">
    <property type="component" value="Unassembled WGS sequence"/>
</dbReference>
<reference evidence="3 5" key="2">
    <citation type="submission" date="2016-10" db="EMBL/GenBank/DDBJ databases">
        <authorList>
            <person name="Varghese N."/>
            <person name="Submissions S."/>
        </authorList>
    </citation>
    <scope>NUCLEOTIDE SEQUENCE [LARGE SCALE GENOMIC DNA]</scope>
    <source>
        <strain evidence="3 5">DSW-5</strain>
    </source>
</reference>
<keyword evidence="1" id="KW-1133">Transmembrane helix</keyword>
<evidence type="ECO:0000313" key="2">
    <source>
        <dbReference type="EMBL" id="KOY53094.1"/>
    </source>
</evidence>
<dbReference type="AlphaFoldDB" id="A0A0N0UP20"/>
<comment type="caution">
    <text evidence="2">The sequence shown here is derived from an EMBL/GenBank/DDBJ whole genome shotgun (WGS) entry which is preliminary data.</text>
</comment>
<dbReference type="STRING" id="1300348.I602_2654"/>
<feature type="transmembrane region" description="Helical" evidence="1">
    <location>
        <begin position="72"/>
        <end position="94"/>
    </location>
</feature>
<evidence type="ECO:0008006" key="6">
    <source>
        <dbReference type="Google" id="ProtNLM"/>
    </source>
</evidence>
<organism evidence="2 4">
    <name type="scientific">Polaribacter dokdonensis DSW-5</name>
    <dbReference type="NCBI Taxonomy" id="1300348"/>
    <lineage>
        <taxon>Bacteria</taxon>
        <taxon>Pseudomonadati</taxon>
        <taxon>Bacteroidota</taxon>
        <taxon>Flavobacteriia</taxon>
        <taxon>Flavobacteriales</taxon>
        <taxon>Flavobacteriaceae</taxon>
    </lineage>
</organism>
<keyword evidence="1" id="KW-0812">Transmembrane</keyword>
<reference evidence="2 4" key="1">
    <citation type="submission" date="2015-07" db="EMBL/GenBank/DDBJ databases">
        <title>Genome of Polaribacter dokdonenesis DSW-5, isolated from seawater off Dokdo in Korea.</title>
        <authorList>
            <person name="Yoon K."/>
            <person name="Song J.Y."/>
            <person name="Kim J.F."/>
        </authorList>
    </citation>
    <scope>NUCLEOTIDE SEQUENCE [LARGE SCALE GENOMIC DNA]</scope>
    <source>
        <strain evidence="2 4">DSW-5</strain>
    </source>
</reference>
<dbReference type="Proteomes" id="UP000037716">
    <property type="component" value="Unassembled WGS sequence"/>
</dbReference>
<dbReference type="OrthoDB" id="7446256at2"/>
<sequence>MKCSVCTNEIREKYCSNCGQYFKNSRVTSITILWGLFESFFSLEKSIFMNLKIALFAPRTIVSNYWNGFRKYYFTPFQFFTIASLSLLINYFFFNNFLGLSLTVNISSHLAILALNIVLLTLFSALVYIKFKKNIFEHLILNIYNVSLWTILFVPISIVLSLVFENTDMARFFFIPFHLLILIWNSKVFDLSSLKRFLFVVLNLSLFYGTLLVLIYYSNL</sequence>